<dbReference type="InterPro" id="IPR011991">
    <property type="entry name" value="ArsR-like_HTH"/>
</dbReference>
<dbReference type="Proteomes" id="UP000267187">
    <property type="component" value="Unassembled WGS sequence"/>
</dbReference>
<dbReference type="PANTHER" id="PTHR43132">
    <property type="entry name" value="ARSENICAL RESISTANCE OPERON REPRESSOR ARSR-RELATED"/>
    <property type="match status" value="1"/>
</dbReference>
<proteinExistence type="predicted"/>
<dbReference type="CDD" id="cd00090">
    <property type="entry name" value="HTH_ARSR"/>
    <property type="match status" value="1"/>
</dbReference>
<evidence type="ECO:0000256" key="1">
    <source>
        <dbReference type="ARBA" id="ARBA00023015"/>
    </source>
</evidence>
<dbReference type="PRINTS" id="PR00778">
    <property type="entry name" value="HTHARSR"/>
</dbReference>
<dbReference type="PANTHER" id="PTHR43132:SF2">
    <property type="entry name" value="ARSENICAL RESISTANCE OPERON REPRESSOR ARSR-RELATED"/>
    <property type="match status" value="1"/>
</dbReference>
<dbReference type="GO" id="GO:0003677">
    <property type="term" value="F:DNA binding"/>
    <property type="evidence" value="ECO:0007669"/>
    <property type="project" value="UniProtKB-KW"/>
</dbReference>
<dbReference type="EMBL" id="REFJ01000005">
    <property type="protein sequence ID" value="RMA78788.1"/>
    <property type="molecule type" value="Genomic_DNA"/>
</dbReference>
<dbReference type="InterPro" id="IPR001845">
    <property type="entry name" value="HTH_ArsR_DNA-bd_dom"/>
</dbReference>
<dbReference type="OrthoDB" id="9796124at2"/>
<dbReference type="PROSITE" id="PS50987">
    <property type="entry name" value="HTH_ARSR_2"/>
    <property type="match status" value="1"/>
</dbReference>
<keyword evidence="3" id="KW-0804">Transcription</keyword>
<keyword evidence="1" id="KW-0805">Transcription regulation</keyword>
<dbReference type="SUPFAM" id="SSF46785">
    <property type="entry name" value="Winged helix' DNA-binding domain"/>
    <property type="match status" value="1"/>
</dbReference>
<keyword evidence="6" id="KW-1185">Reference proteome</keyword>
<dbReference type="InterPro" id="IPR051011">
    <property type="entry name" value="Metal_resp_trans_reg"/>
</dbReference>
<dbReference type="InterPro" id="IPR036388">
    <property type="entry name" value="WH-like_DNA-bd_sf"/>
</dbReference>
<dbReference type="AlphaFoldDB" id="A0A3M0A7K0"/>
<evidence type="ECO:0000313" key="5">
    <source>
        <dbReference type="EMBL" id="RMA78788.1"/>
    </source>
</evidence>
<feature type="domain" description="HTH arsR-type" evidence="4">
    <location>
        <begin position="8"/>
        <end position="102"/>
    </location>
</feature>
<dbReference type="GO" id="GO:0003700">
    <property type="term" value="F:DNA-binding transcription factor activity"/>
    <property type="evidence" value="ECO:0007669"/>
    <property type="project" value="InterPro"/>
</dbReference>
<evidence type="ECO:0000259" key="4">
    <source>
        <dbReference type="PROSITE" id="PS50987"/>
    </source>
</evidence>
<dbReference type="SMART" id="SM00418">
    <property type="entry name" value="HTH_ARSR"/>
    <property type="match status" value="1"/>
</dbReference>
<evidence type="ECO:0000313" key="6">
    <source>
        <dbReference type="Proteomes" id="UP000267187"/>
    </source>
</evidence>
<sequence>MPSIEPKLLEQRSEEAAALLKLMSNQRRLLILCYLHETPMSVSALQAMLPLSQSALSQHLASLRQANVVATNRKGTEVHYRLVDKRVVALLATLQEEVCQPEDFN</sequence>
<evidence type="ECO:0000256" key="2">
    <source>
        <dbReference type="ARBA" id="ARBA00023125"/>
    </source>
</evidence>
<protein>
    <submittedName>
        <fullName evidence="5">ArsR family transcriptional regulator</fullName>
    </submittedName>
</protein>
<gene>
    <name evidence="5" type="ORF">DFR27_2127</name>
</gene>
<keyword evidence="2" id="KW-0238">DNA-binding</keyword>
<comment type="caution">
    <text evidence="5">The sequence shown here is derived from an EMBL/GenBank/DDBJ whole genome shotgun (WGS) entry which is preliminary data.</text>
</comment>
<organism evidence="5 6">
    <name type="scientific">Umboniibacter marinipuniceus</name>
    <dbReference type="NCBI Taxonomy" id="569599"/>
    <lineage>
        <taxon>Bacteria</taxon>
        <taxon>Pseudomonadati</taxon>
        <taxon>Pseudomonadota</taxon>
        <taxon>Gammaproteobacteria</taxon>
        <taxon>Cellvibrionales</taxon>
        <taxon>Cellvibrionaceae</taxon>
        <taxon>Umboniibacter</taxon>
    </lineage>
</organism>
<dbReference type="InterPro" id="IPR036390">
    <property type="entry name" value="WH_DNA-bd_sf"/>
</dbReference>
<evidence type="ECO:0000256" key="3">
    <source>
        <dbReference type="ARBA" id="ARBA00023163"/>
    </source>
</evidence>
<dbReference type="Gene3D" id="1.10.10.10">
    <property type="entry name" value="Winged helix-like DNA-binding domain superfamily/Winged helix DNA-binding domain"/>
    <property type="match status" value="1"/>
</dbReference>
<accession>A0A3M0A7K0</accession>
<name>A0A3M0A7K0_9GAMM</name>
<reference evidence="5 6" key="1">
    <citation type="submission" date="2018-10" db="EMBL/GenBank/DDBJ databases">
        <title>Genomic Encyclopedia of Type Strains, Phase IV (KMG-IV): sequencing the most valuable type-strain genomes for metagenomic binning, comparative biology and taxonomic classification.</title>
        <authorList>
            <person name="Goeker M."/>
        </authorList>
    </citation>
    <scope>NUCLEOTIDE SEQUENCE [LARGE SCALE GENOMIC DNA]</scope>
    <source>
        <strain evidence="5 6">DSM 25080</strain>
    </source>
</reference>
<dbReference type="RefSeq" id="WP_121877429.1">
    <property type="nucleotide sequence ID" value="NZ_REFJ01000005.1"/>
</dbReference>
<dbReference type="NCBIfam" id="NF033788">
    <property type="entry name" value="HTH_metalloreg"/>
    <property type="match status" value="1"/>
</dbReference>
<dbReference type="Pfam" id="PF01022">
    <property type="entry name" value="HTH_5"/>
    <property type="match status" value="1"/>
</dbReference>